<sequence length="151" mass="16366">MAGGILDMITSPVTVVTTKSGDKINGMTAAWIAQASFNPAMVMVSIAPERYTHELIKESNIFAVNILADNQIELGKHFGFGSGRNKNKFEDIKFEAKNTGSPILEGCFGYLDCKLLSSFKAGDHSIFIGEVIGQGVSKGKKALIFHSKDFF</sequence>
<dbReference type="GO" id="GO:0042602">
    <property type="term" value="F:riboflavin reductase (NADPH) activity"/>
    <property type="evidence" value="ECO:0007669"/>
    <property type="project" value="TreeGrafter"/>
</dbReference>
<dbReference type="EMBL" id="PEWV01000065">
    <property type="protein sequence ID" value="PIU41235.1"/>
    <property type="molecule type" value="Genomic_DNA"/>
</dbReference>
<name>A0A2J0KS61_9BACT</name>
<evidence type="ECO:0000313" key="5">
    <source>
        <dbReference type="Proteomes" id="UP000230052"/>
    </source>
</evidence>
<evidence type="ECO:0000259" key="3">
    <source>
        <dbReference type="SMART" id="SM00903"/>
    </source>
</evidence>
<dbReference type="Pfam" id="PF01613">
    <property type="entry name" value="Flavin_Reduct"/>
    <property type="match status" value="1"/>
</dbReference>
<dbReference type="InterPro" id="IPR012349">
    <property type="entry name" value="Split_barrel_FMN-bd"/>
</dbReference>
<dbReference type="InterPro" id="IPR002563">
    <property type="entry name" value="Flavin_Rdtase-like_dom"/>
</dbReference>
<dbReference type="GO" id="GO:0010181">
    <property type="term" value="F:FMN binding"/>
    <property type="evidence" value="ECO:0007669"/>
    <property type="project" value="InterPro"/>
</dbReference>
<comment type="caution">
    <text evidence="4">The sequence shown here is derived from an EMBL/GenBank/DDBJ whole genome shotgun (WGS) entry which is preliminary data.</text>
</comment>
<comment type="similarity">
    <text evidence="1">Belongs to the non-flavoprotein flavin reductase family.</text>
</comment>
<dbReference type="SMART" id="SM00903">
    <property type="entry name" value="Flavin_Reduct"/>
    <property type="match status" value="1"/>
</dbReference>
<dbReference type="SUPFAM" id="SSF50475">
    <property type="entry name" value="FMN-binding split barrel"/>
    <property type="match status" value="1"/>
</dbReference>
<evidence type="ECO:0000313" key="4">
    <source>
        <dbReference type="EMBL" id="PIU41235.1"/>
    </source>
</evidence>
<dbReference type="Proteomes" id="UP000230052">
    <property type="component" value="Unassembled WGS sequence"/>
</dbReference>
<reference evidence="4 5" key="1">
    <citation type="submission" date="2017-09" db="EMBL/GenBank/DDBJ databases">
        <title>Depth-based differentiation of microbial function through sediment-hosted aquifers and enrichment of novel symbionts in the deep terrestrial subsurface.</title>
        <authorList>
            <person name="Probst A.J."/>
            <person name="Ladd B."/>
            <person name="Jarett J.K."/>
            <person name="Geller-Mcgrath D.E."/>
            <person name="Sieber C.M."/>
            <person name="Emerson J.B."/>
            <person name="Anantharaman K."/>
            <person name="Thomas B.C."/>
            <person name="Malmstrom R."/>
            <person name="Stieglmeier M."/>
            <person name="Klingl A."/>
            <person name="Woyke T."/>
            <person name="Ryan C.M."/>
            <person name="Banfield J.F."/>
        </authorList>
    </citation>
    <scope>NUCLEOTIDE SEQUENCE [LARGE SCALE GENOMIC DNA]</scope>
    <source>
        <strain evidence="4">CG07_land_8_20_14_0_80_42_15</strain>
    </source>
</reference>
<evidence type="ECO:0000256" key="2">
    <source>
        <dbReference type="ARBA" id="ARBA00023002"/>
    </source>
</evidence>
<gene>
    <name evidence="4" type="ORF">COS99_06425</name>
</gene>
<keyword evidence="2" id="KW-0560">Oxidoreductase</keyword>
<organism evidence="4 5">
    <name type="scientific">Candidatus Aquitaenariimonas noxiae</name>
    <dbReference type="NCBI Taxonomy" id="1974741"/>
    <lineage>
        <taxon>Bacteria</taxon>
        <taxon>Pseudomonadati</taxon>
        <taxon>Candidatus Omnitrophota</taxon>
        <taxon>Candidatus Aquitaenariimonas</taxon>
    </lineage>
</organism>
<protein>
    <submittedName>
        <fullName evidence="4">Flavin reductase</fullName>
    </submittedName>
</protein>
<feature type="domain" description="Flavin reductase like" evidence="3">
    <location>
        <begin position="6"/>
        <end position="149"/>
    </location>
</feature>
<dbReference type="PANTHER" id="PTHR30466">
    <property type="entry name" value="FLAVIN REDUCTASE"/>
    <property type="match status" value="1"/>
</dbReference>
<proteinExistence type="inferred from homology"/>
<accession>A0A2J0KS61</accession>
<dbReference type="AlphaFoldDB" id="A0A2J0KS61"/>
<evidence type="ECO:0000256" key="1">
    <source>
        <dbReference type="ARBA" id="ARBA00008898"/>
    </source>
</evidence>
<dbReference type="PANTHER" id="PTHR30466:SF11">
    <property type="entry name" value="FLAVIN-DEPENDENT MONOOXYGENASE, REDUCTASE SUBUNIT HSAB"/>
    <property type="match status" value="1"/>
</dbReference>
<dbReference type="InterPro" id="IPR050268">
    <property type="entry name" value="NADH-dep_flavin_reductase"/>
</dbReference>
<dbReference type="Gene3D" id="2.30.110.10">
    <property type="entry name" value="Electron Transport, Fmn-binding Protein, Chain A"/>
    <property type="match status" value="1"/>
</dbReference>